<name>A0A8J8BEH1_9ACTN</name>
<protein>
    <submittedName>
        <fullName evidence="1">NRDE family protein</fullName>
    </submittedName>
</protein>
<dbReference type="AlphaFoldDB" id="A0A8J8BEH1"/>
<proteinExistence type="predicted"/>
<dbReference type="Proteomes" id="UP000677913">
    <property type="component" value="Unassembled WGS sequence"/>
</dbReference>
<organism evidence="1 2">
    <name type="scientific">Actinocrinis puniceicyclus</name>
    <dbReference type="NCBI Taxonomy" id="977794"/>
    <lineage>
        <taxon>Bacteria</taxon>
        <taxon>Bacillati</taxon>
        <taxon>Actinomycetota</taxon>
        <taxon>Actinomycetes</taxon>
        <taxon>Catenulisporales</taxon>
        <taxon>Actinospicaceae</taxon>
        <taxon>Actinocrinis</taxon>
    </lineage>
</organism>
<reference evidence="1" key="1">
    <citation type="submission" date="2021-04" db="EMBL/GenBank/DDBJ databases">
        <title>Genome based classification of Actinospica acidithermotolerans sp. nov., an actinobacterium isolated from an Indonesian hot spring.</title>
        <authorList>
            <person name="Kusuma A.B."/>
            <person name="Putra K.E."/>
            <person name="Nafisah S."/>
            <person name="Loh J."/>
            <person name="Nouioui I."/>
            <person name="Goodfellow M."/>
        </authorList>
    </citation>
    <scope>NUCLEOTIDE SEQUENCE</scope>
    <source>
        <strain evidence="1">DSM 45618</strain>
    </source>
</reference>
<gene>
    <name evidence="1" type="ORF">KGA66_21020</name>
</gene>
<dbReference type="EMBL" id="JAGSXH010000089">
    <property type="protein sequence ID" value="MBS2965545.1"/>
    <property type="molecule type" value="Genomic_DNA"/>
</dbReference>
<dbReference type="Pfam" id="PF05742">
    <property type="entry name" value="TANGO2"/>
    <property type="match status" value="1"/>
</dbReference>
<sequence length="247" mass="26276">MDIDPRSPVPVLLIGVRDEFGDRPWLPPGRHWSGHPALVGGQDLQALGTWLAVAAAAPRVACVLNAHGEAAAAARRSTRGGLPLRAAESGDLGDLDAARYDPFHLVCASPTLTRLWSWNGRDLTERTLDAGLHIVVNSGLDGAGEDDAPGGAQMRARIEHFRPLFDKAPRPEPRDGSARRAWGAWFGLAAGGGLDPRDPRALVLSRTVGDRPWGTSSVSLVALTRSGARFDFCADPAGSHPAWSRVL</sequence>
<comment type="caution">
    <text evidence="1">The sequence shown here is derived from an EMBL/GenBank/DDBJ whole genome shotgun (WGS) entry which is preliminary data.</text>
</comment>
<evidence type="ECO:0000313" key="2">
    <source>
        <dbReference type="Proteomes" id="UP000677913"/>
    </source>
</evidence>
<accession>A0A8J8BEH1</accession>
<keyword evidence="2" id="KW-1185">Reference proteome</keyword>
<dbReference type="InterPro" id="IPR008551">
    <property type="entry name" value="TANGO2"/>
</dbReference>
<evidence type="ECO:0000313" key="1">
    <source>
        <dbReference type="EMBL" id="MBS2965545.1"/>
    </source>
</evidence>